<dbReference type="PANTHER" id="PTHR33620">
    <property type="entry name" value="UREASE ACCESSORY PROTEIN F"/>
    <property type="match status" value="1"/>
</dbReference>
<evidence type="ECO:0000256" key="3">
    <source>
        <dbReference type="HAMAP-Rule" id="MF_01385"/>
    </source>
</evidence>
<dbReference type="AlphaFoldDB" id="A0A845UG22"/>
<protein>
    <recommendedName>
        <fullName evidence="3">Urease accessory protein UreF</fullName>
    </recommendedName>
</protein>
<keyword evidence="3" id="KW-0963">Cytoplasm</keyword>
<comment type="function">
    <text evidence="3">Required for maturation of urease via the functional incorporation of the urease nickel metallocenter.</text>
</comment>
<sequence>MSNDSISALMTVLQHGDSFFPSGANAFSWGLETLHGDGLLLGADGVAAFLRGQLRHRWWTSDAVALARTYLADADLARASEIDHELEALGFSRELREGSRRTGATLLRTHEQLATPRAADYRLLIRGGKAVGHLAVVQGLVWNGLGLSLEQALALSAHTLCAGTVSAAVRLGIMGHIDAQRVLGAMRVIVANITRQPVATEIGSFVPAAEIAAMRHEIQESRIFAN</sequence>
<keyword evidence="1 3" id="KW-0996">Nickel insertion</keyword>
<dbReference type="PANTHER" id="PTHR33620:SF1">
    <property type="entry name" value="UREASE ACCESSORY PROTEIN F"/>
    <property type="match status" value="1"/>
</dbReference>
<gene>
    <name evidence="3" type="primary">ureF</name>
    <name evidence="4" type="ORF">GL267_09290</name>
</gene>
<dbReference type="GO" id="GO:0016151">
    <property type="term" value="F:nickel cation binding"/>
    <property type="evidence" value="ECO:0007669"/>
    <property type="project" value="UniProtKB-UniRule"/>
</dbReference>
<name>A0A845UG22_9PROT</name>
<dbReference type="PIRSF" id="PIRSF009467">
    <property type="entry name" value="Ureas_acces_UreF"/>
    <property type="match status" value="1"/>
</dbReference>
<dbReference type="InterPro" id="IPR002639">
    <property type="entry name" value="UreF"/>
</dbReference>
<accession>A0A845UG22</accession>
<evidence type="ECO:0000256" key="1">
    <source>
        <dbReference type="ARBA" id="ARBA00022988"/>
    </source>
</evidence>
<comment type="subunit">
    <text evidence="3">UreD, UreF and UreG form a complex that acts as a GTP-hydrolysis-dependent molecular chaperone, activating the urease apoprotein by helping to assemble the nickel containing metallocenter of UreC. The UreE protein probably delivers the nickel.</text>
</comment>
<comment type="similarity">
    <text evidence="3">Belongs to the UreF family.</text>
</comment>
<proteinExistence type="inferred from homology"/>
<evidence type="ECO:0000313" key="4">
    <source>
        <dbReference type="EMBL" id="NDU42824.1"/>
    </source>
</evidence>
<keyword evidence="2 3" id="KW-0143">Chaperone</keyword>
<organism evidence="4">
    <name type="scientific">Acidithiobacillus ferrianus</name>
    <dbReference type="NCBI Taxonomy" id="2678518"/>
    <lineage>
        <taxon>Bacteria</taxon>
        <taxon>Pseudomonadati</taxon>
        <taxon>Pseudomonadota</taxon>
        <taxon>Acidithiobacillia</taxon>
        <taxon>Acidithiobacillales</taxon>
        <taxon>Acidithiobacillaceae</taxon>
        <taxon>Acidithiobacillus</taxon>
    </lineage>
</organism>
<reference evidence="4" key="1">
    <citation type="submission" date="2019-11" db="EMBL/GenBank/DDBJ databases">
        <title>Acidithiobacillus ferrianus sp. nov.: a facultatively anaerobic and extremely acidophilic chemolithoautotroph.</title>
        <authorList>
            <person name="Norris P.R."/>
            <person name="Falagan C."/>
            <person name="Moya-Beltran A."/>
            <person name="Castro M."/>
            <person name="Quatrini R."/>
            <person name="Johnson D.B."/>
        </authorList>
    </citation>
    <scope>NUCLEOTIDE SEQUENCE [LARGE SCALE GENOMIC DNA]</scope>
    <source>
        <strain evidence="4">MG</strain>
    </source>
</reference>
<evidence type="ECO:0000256" key="2">
    <source>
        <dbReference type="ARBA" id="ARBA00023186"/>
    </source>
</evidence>
<dbReference type="Gene3D" id="1.10.4190.10">
    <property type="entry name" value="Urease accessory protein UreF"/>
    <property type="match status" value="1"/>
</dbReference>
<comment type="subcellular location">
    <subcellularLocation>
        <location evidence="3">Cytoplasm</location>
    </subcellularLocation>
</comment>
<comment type="caution">
    <text evidence="4">The sequence shown here is derived from an EMBL/GenBank/DDBJ whole genome shotgun (WGS) entry which is preliminary data.</text>
</comment>
<dbReference type="RefSeq" id="WP_163098067.1">
    <property type="nucleotide sequence ID" value="NZ_CP127523.1"/>
</dbReference>
<dbReference type="EMBL" id="WNJL01000035">
    <property type="protein sequence ID" value="NDU42824.1"/>
    <property type="molecule type" value="Genomic_DNA"/>
</dbReference>
<dbReference type="Pfam" id="PF01730">
    <property type="entry name" value="UreF"/>
    <property type="match status" value="1"/>
</dbReference>
<dbReference type="HAMAP" id="MF_01385">
    <property type="entry name" value="UreF"/>
    <property type="match status" value="1"/>
</dbReference>
<dbReference type="GO" id="GO:0005737">
    <property type="term" value="C:cytoplasm"/>
    <property type="evidence" value="ECO:0007669"/>
    <property type="project" value="UniProtKB-SubCell"/>
</dbReference>
<dbReference type="InterPro" id="IPR038277">
    <property type="entry name" value="UreF_sf"/>
</dbReference>